<organism evidence="2 3">
    <name type="scientific">Xenoophorus captivus</name>
    <dbReference type="NCBI Taxonomy" id="1517983"/>
    <lineage>
        <taxon>Eukaryota</taxon>
        <taxon>Metazoa</taxon>
        <taxon>Chordata</taxon>
        <taxon>Craniata</taxon>
        <taxon>Vertebrata</taxon>
        <taxon>Euteleostomi</taxon>
        <taxon>Actinopterygii</taxon>
        <taxon>Neopterygii</taxon>
        <taxon>Teleostei</taxon>
        <taxon>Neoteleostei</taxon>
        <taxon>Acanthomorphata</taxon>
        <taxon>Ovalentaria</taxon>
        <taxon>Atherinomorphae</taxon>
        <taxon>Cyprinodontiformes</taxon>
        <taxon>Goodeidae</taxon>
        <taxon>Xenoophorus</taxon>
    </lineage>
</organism>
<keyword evidence="1" id="KW-1133">Transmembrane helix</keyword>
<keyword evidence="1" id="KW-0472">Membrane</keyword>
<comment type="caution">
    <text evidence="2">The sequence shown here is derived from an EMBL/GenBank/DDBJ whole genome shotgun (WGS) entry which is preliminary data.</text>
</comment>
<accession>A0ABV0SEU7</accession>
<keyword evidence="1" id="KW-0812">Transmembrane</keyword>
<protein>
    <submittedName>
        <fullName evidence="2">Uncharacterized protein</fullName>
    </submittedName>
</protein>
<dbReference type="Proteomes" id="UP001434883">
    <property type="component" value="Unassembled WGS sequence"/>
</dbReference>
<evidence type="ECO:0000256" key="1">
    <source>
        <dbReference type="SAM" id="Phobius"/>
    </source>
</evidence>
<proteinExistence type="predicted"/>
<reference evidence="2 3" key="1">
    <citation type="submission" date="2021-06" db="EMBL/GenBank/DDBJ databases">
        <authorList>
            <person name="Palmer J.M."/>
        </authorList>
    </citation>
    <scope>NUCLEOTIDE SEQUENCE [LARGE SCALE GENOMIC DNA]</scope>
    <source>
        <strain evidence="2 3">XC_2019</strain>
        <tissue evidence="2">Muscle</tissue>
    </source>
</reference>
<gene>
    <name evidence="2" type="ORF">XENOCAPTIV_000491</name>
</gene>
<evidence type="ECO:0000313" key="2">
    <source>
        <dbReference type="EMBL" id="MEQ2218248.1"/>
    </source>
</evidence>
<sequence length="163" mass="17952">MGSDAGGAGPVEVEPMPGYWELITSGSGVMLSAWRDCSDCGLELSKQTLLDNAYITWTEIALFFFCAFLWTMIRKGLTESLFKVVVGQDWTSAQIFCILLLTHPSPIEPPTSCCWFIPSKVTLFTEILDVACYSAIIICGGRVSICGRSYRDDAREHHAVSPD</sequence>
<evidence type="ECO:0000313" key="3">
    <source>
        <dbReference type="Proteomes" id="UP001434883"/>
    </source>
</evidence>
<name>A0ABV0SEU7_9TELE</name>
<dbReference type="EMBL" id="JAHRIN010076664">
    <property type="protein sequence ID" value="MEQ2218248.1"/>
    <property type="molecule type" value="Genomic_DNA"/>
</dbReference>
<keyword evidence="3" id="KW-1185">Reference proteome</keyword>
<feature type="transmembrane region" description="Helical" evidence="1">
    <location>
        <begin position="54"/>
        <end position="73"/>
    </location>
</feature>